<dbReference type="SMART" id="SM00389">
    <property type="entry name" value="HOX"/>
    <property type="match status" value="1"/>
</dbReference>
<dbReference type="Gene3D" id="1.10.10.60">
    <property type="entry name" value="Homeodomain-like"/>
    <property type="match status" value="1"/>
</dbReference>
<dbReference type="InterPro" id="IPR050224">
    <property type="entry name" value="TALE_homeobox"/>
</dbReference>
<keyword evidence="1 4" id="KW-0238">DNA-binding</keyword>
<dbReference type="CDD" id="cd00086">
    <property type="entry name" value="homeodomain"/>
    <property type="match status" value="1"/>
</dbReference>
<dbReference type="Pfam" id="PF05920">
    <property type="entry name" value="Homeobox_KN"/>
    <property type="match status" value="1"/>
</dbReference>
<dbReference type="GO" id="GO:0006355">
    <property type="term" value="P:regulation of DNA-templated transcription"/>
    <property type="evidence" value="ECO:0007669"/>
    <property type="project" value="InterPro"/>
</dbReference>
<feature type="domain" description="Homeobox" evidence="5">
    <location>
        <begin position="7"/>
        <end position="70"/>
    </location>
</feature>
<feature type="DNA-binding region" description="Homeobox" evidence="4">
    <location>
        <begin position="9"/>
        <end position="71"/>
    </location>
</feature>
<sequence length="76" mass="9274">MEVDRSRSTKRKRGNLPKHVTDVLRQWFEEHESHPYPTEEEKQMLIHRTGLLMSQISNWFINARRRRVPNTSCRRD</sequence>
<reference evidence="6 7" key="1">
    <citation type="journal article" date="2018" name="Nat. Ecol. Evol.">
        <title>Pezizomycetes genomes reveal the molecular basis of ectomycorrhizal truffle lifestyle.</title>
        <authorList>
            <person name="Murat C."/>
            <person name="Payen T."/>
            <person name="Noel B."/>
            <person name="Kuo A."/>
            <person name="Morin E."/>
            <person name="Chen J."/>
            <person name="Kohler A."/>
            <person name="Krizsan K."/>
            <person name="Balestrini R."/>
            <person name="Da Silva C."/>
            <person name="Montanini B."/>
            <person name="Hainaut M."/>
            <person name="Levati E."/>
            <person name="Barry K.W."/>
            <person name="Belfiori B."/>
            <person name="Cichocki N."/>
            <person name="Clum A."/>
            <person name="Dockter R.B."/>
            <person name="Fauchery L."/>
            <person name="Guy J."/>
            <person name="Iotti M."/>
            <person name="Le Tacon F."/>
            <person name="Lindquist E.A."/>
            <person name="Lipzen A."/>
            <person name="Malagnac F."/>
            <person name="Mello A."/>
            <person name="Molinier V."/>
            <person name="Miyauchi S."/>
            <person name="Poulain J."/>
            <person name="Riccioni C."/>
            <person name="Rubini A."/>
            <person name="Sitrit Y."/>
            <person name="Splivallo R."/>
            <person name="Traeger S."/>
            <person name="Wang M."/>
            <person name="Zifcakova L."/>
            <person name="Wipf D."/>
            <person name="Zambonelli A."/>
            <person name="Paolocci F."/>
            <person name="Nowrousian M."/>
            <person name="Ottonello S."/>
            <person name="Baldrian P."/>
            <person name="Spatafora J.W."/>
            <person name="Henrissat B."/>
            <person name="Nagy L.G."/>
            <person name="Aury J.M."/>
            <person name="Wincker P."/>
            <person name="Grigoriev I.V."/>
            <person name="Bonfante P."/>
            <person name="Martin F.M."/>
        </authorList>
    </citation>
    <scope>NUCLEOTIDE SEQUENCE [LARGE SCALE GENOMIC DNA]</scope>
    <source>
        <strain evidence="6 7">RN42</strain>
    </source>
</reference>
<protein>
    <submittedName>
        <fullName evidence="6">Homeodomain-like protein</fullName>
    </submittedName>
</protein>
<evidence type="ECO:0000313" key="6">
    <source>
        <dbReference type="EMBL" id="RPA78955.1"/>
    </source>
</evidence>
<evidence type="ECO:0000256" key="4">
    <source>
        <dbReference type="PROSITE-ProRule" id="PRU00108"/>
    </source>
</evidence>
<keyword evidence="3 4" id="KW-0539">Nucleus</keyword>
<evidence type="ECO:0000259" key="5">
    <source>
        <dbReference type="PROSITE" id="PS50071"/>
    </source>
</evidence>
<evidence type="ECO:0000256" key="3">
    <source>
        <dbReference type="ARBA" id="ARBA00023242"/>
    </source>
</evidence>
<evidence type="ECO:0000256" key="1">
    <source>
        <dbReference type="ARBA" id="ARBA00023125"/>
    </source>
</evidence>
<accession>A0A3N4HYM4</accession>
<dbReference type="InterPro" id="IPR009057">
    <property type="entry name" value="Homeodomain-like_sf"/>
</dbReference>
<organism evidence="6 7">
    <name type="scientific">Ascobolus immersus RN42</name>
    <dbReference type="NCBI Taxonomy" id="1160509"/>
    <lineage>
        <taxon>Eukaryota</taxon>
        <taxon>Fungi</taxon>
        <taxon>Dikarya</taxon>
        <taxon>Ascomycota</taxon>
        <taxon>Pezizomycotina</taxon>
        <taxon>Pezizomycetes</taxon>
        <taxon>Pezizales</taxon>
        <taxon>Ascobolaceae</taxon>
        <taxon>Ascobolus</taxon>
    </lineage>
</organism>
<gene>
    <name evidence="6" type="ORF">BJ508DRAFT_211657</name>
</gene>
<dbReference type="AlphaFoldDB" id="A0A3N4HYM4"/>
<comment type="subcellular location">
    <subcellularLocation>
        <location evidence="4">Nucleus</location>
    </subcellularLocation>
</comment>
<dbReference type="STRING" id="1160509.A0A3N4HYM4"/>
<dbReference type="InterPro" id="IPR008422">
    <property type="entry name" value="KN_HD"/>
</dbReference>
<evidence type="ECO:0000313" key="7">
    <source>
        <dbReference type="Proteomes" id="UP000275078"/>
    </source>
</evidence>
<dbReference type="Proteomes" id="UP000275078">
    <property type="component" value="Unassembled WGS sequence"/>
</dbReference>
<dbReference type="GO" id="GO:0005634">
    <property type="term" value="C:nucleus"/>
    <property type="evidence" value="ECO:0007669"/>
    <property type="project" value="UniProtKB-SubCell"/>
</dbReference>
<dbReference type="PROSITE" id="PS50071">
    <property type="entry name" value="HOMEOBOX_2"/>
    <property type="match status" value="1"/>
</dbReference>
<evidence type="ECO:0000256" key="2">
    <source>
        <dbReference type="ARBA" id="ARBA00023155"/>
    </source>
</evidence>
<dbReference type="PANTHER" id="PTHR11850">
    <property type="entry name" value="HOMEOBOX PROTEIN TRANSCRIPTION FACTORS"/>
    <property type="match status" value="1"/>
</dbReference>
<dbReference type="InterPro" id="IPR001356">
    <property type="entry name" value="HD"/>
</dbReference>
<keyword evidence="7" id="KW-1185">Reference proteome</keyword>
<dbReference type="GO" id="GO:0003677">
    <property type="term" value="F:DNA binding"/>
    <property type="evidence" value="ECO:0007669"/>
    <property type="project" value="UniProtKB-UniRule"/>
</dbReference>
<proteinExistence type="predicted"/>
<name>A0A3N4HYM4_ASCIM</name>
<dbReference type="SUPFAM" id="SSF46689">
    <property type="entry name" value="Homeodomain-like"/>
    <property type="match status" value="1"/>
</dbReference>
<dbReference type="EMBL" id="ML119705">
    <property type="protein sequence ID" value="RPA78955.1"/>
    <property type="molecule type" value="Genomic_DNA"/>
</dbReference>
<keyword evidence="2 4" id="KW-0371">Homeobox</keyword>
<dbReference type="OrthoDB" id="10056939at2759"/>